<dbReference type="PROSITE" id="PS00775">
    <property type="entry name" value="GLYCOSYL_HYDROL_F3"/>
    <property type="match status" value="1"/>
</dbReference>
<dbReference type="PANTHER" id="PTHR42715">
    <property type="entry name" value="BETA-GLUCOSIDASE"/>
    <property type="match status" value="1"/>
</dbReference>
<keyword evidence="3" id="KW-0119">Carbohydrate metabolism</keyword>
<feature type="domain" description="Fibronectin type III-like" evidence="5">
    <location>
        <begin position="583"/>
        <end position="653"/>
    </location>
</feature>
<dbReference type="InterPro" id="IPR001764">
    <property type="entry name" value="Glyco_hydro_3_N"/>
</dbReference>
<dbReference type="Proteomes" id="UP000248132">
    <property type="component" value="Unassembled WGS sequence"/>
</dbReference>
<accession>A0A318XIX7</accession>
<dbReference type="PRINTS" id="PR00133">
    <property type="entry name" value="GLHYDRLASE3"/>
</dbReference>
<dbReference type="RefSeq" id="WP_110463063.1">
    <property type="nucleotide sequence ID" value="NZ_QKMR01000022.1"/>
</dbReference>
<evidence type="ECO:0000256" key="2">
    <source>
        <dbReference type="ARBA" id="ARBA00022801"/>
    </source>
</evidence>
<dbReference type="InterPro" id="IPR013783">
    <property type="entry name" value="Ig-like_fold"/>
</dbReference>
<sequence>MNEKINALISEMTLEEKANILSGKDFWHTEPVKRLGIPEIMVADGPAGLRKQEEVKGALTTVPCTCFPSESLLACSWDTDLMESFGKAMGEEAGFEGVNIVLGPGCNIKRSPVCGRNFEYLSEDPYLSGVMAGHIIKGVQAEGVGTSLKHYIANNQEHRRLSVNAVIDERALREIYLKSFEYAVKIGKPWTVMCSYNRVNSGYVCESRRLLTDILRNEWGFDGIVVSDWGAVNDRVECLKAGLDLEMPSSGMVNTQKIINAVNEAELDIETVDKSVGRLLELIFKAVENKAEKISADIKDINHKRARKIAGECIVLLKNEQNMLPLSKSEDIAFIGMFAKQSRFEGGGSSHVIPTRLESAYDEMCKLLNREIPFAPGYSLNSDIPDEELIKEAIKIASGAQKTVIFAGLPENYESEGYDRKHMDMPASHICLINEICKVNRNVIVVLSNGAPVAMPWIDNAGAVMEGYLWGQAGAGAVCELLLGISNPCGKLAESFPVALEHNPSYLNFPGEDDEVYYRESVFTGYRYYGRKKINPLFCFGHGLSYTSFEYSALRLEAKVFDAGEDILLNFKVKNSGDRQGKEIYQIYIRNAEGELNKQASELKQFGKLELAAGEEKEVTVKIEGSAFSHFCTREQAFIVEEGEFEILIGASSEDIRLTAGVKINSADKVKKVYHKNSTIGDIKENPAGKILFKELEEQYPEAFEMIFNGMEDDGSDFRDKMIHYTVLRSLVYFSKGLISEQKIEELINILNNN</sequence>
<evidence type="ECO:0000259" key="5">
    <source>
        <dbReference type="SMART" id="SM01217"/>
    </source>
</evidence>
<proteinExistence type="inferred from homology"/>
<dbReference type="AlphaFoldDB" id="A0A318XIX7"/>
<evidence type="ECO:0000313" key="6">
    <source>
        <dbReference type="EMBL" id="PYG85793.1"/>
    </source>
</evidence>
<dbReference type="EMBL" id="QKMR01000022">
    <property type="protein sequence ID" value="PYG85793.1"/>
    <property type="molecule type" value="Genomic_DNA"/>
</dbReference>
<evidence type="ECO:0000256" key="1">
    <source>
        <dbReference type="ARBA" id="ARBA00005336"/>
    </source>
</evidence>
<dbReference type="SUPFAM" id="SSF52279">
    <property type="entry name" value="Beta-D-glucan exohydrolase, C-terminal domain"/>
    <property type="match status" value="1"/>
</dbReference>
<dbReference type="InterPro" id="IPR002772">
    <property type="entry name" value="Glyco_hydro_3_C"/>
</dbReference>
<dbReference type="Gene3D" id="3.20.20.300">
    <property type="entry name" value="Glycoside hydrolase, family 3, N-terminal domain"/>
    <property type="match status" value="2"/>
</dbReference>
<dbReference type="SMART" id="SM01217">
    <property type="entry name" value="Fn3_like"/>
    <property type="match status" value="1"/>
</dbReference>
<evidence type="ECO:0000256" key="4">
    <source>
        <dbReference type="RuleBase" id="RU361161"/>
    </source>
</evidence>
<gene>
    <name evidence="6" type="ORF">LY28_03089</name>
</gene>
<comment type="caution">
    <text evidence="6">The sequence shown here is derived from an EMBL/GenBank/DDBJ whole genome shotgun (WGS) entry which is preliminary data.</text>
</comment>
<keyword evidence="2 4" id="KW-0378">Hydrolase</keyword>
<dbReference type="InterPro" id="IPR019800">
    <property type="entry name" value="Glyco_hydro_3_AS"/>
</dbReference>
<dbReference type="PANTHER" id="PTHR42715:SF10">
    <property type="entry name" value="BETA-GLUCOSIDASE"/>
    <property type="match status" value="1"/>
</dbReference>
<comment type="similarity">
    <text evidence="1 4">Belongs to the glycosyl hydrolase 3 family.</text>
</comment>
<dbReference type="Pfam" id="PF01915">
    <property type="entry name" value="Glyco_hydro_3_C"/>
    <property type="match status" value="1"/>
</dbReference>
<dbReference type="FunFam" id="2.60.40.10:FF:000495">
    <property type="entry name" value="Periplasmic beta-glucosidase"/>
    <property type="match status" value="1"/>
</dbReference>
<dbReference type="OrthoDB" id="9805821at2"/>
<dbReference type="GO" id="GO:0008422">
    <property type="term" value="F:beta-glucosidase activity"/>
    <property type="evidence" value="ECO:0007669"/>
    <property type="project" value="UniProtKB-ARBA"/>
</dbReference>
<protein>
    <submittedName>
        <fullName evidence="6">Beta-glucosidase</fullName>
    </submittedName>
</protein>
<dbReference type="InterPro" id="IPR036881">
    <property type="entry name" value="Glyco_hydro_3_C_sf"/>
</dbReference>
<dbReference type="GO" id="GO:0005975">
    <property type="term" value="P:carbohydrate metabolic process"/>
    <property type="evidence" value="ECO:0007669"/>
    <property type="project" value="InterPro"/>
</dbReference>
<keyword evidence="4" id="KW-0326">Glycosidase</keyword>
<dbReference type="InterPro" id="IPR017853">
    <property type="entry name" value="GH"/>
</dbReference>
<dbReference type="InterPro" id="IPR036962">
    <property type="entry name" value="Glyco_hydro_3_N_sf"/>
</dbReference>
<keyword evidence="7" id="KW-1185">Reference proteome</keyword>
<name>A0A318XIX7_9FIRM</name>
<dbReference type="InterPro" id="IPR026891">
    <property type="entry name" value="Fn3-like"/>
</dbReference>
<dbReference type="Gene3D" id="3.40.50.1700">
    <property type="entry name" value="Glycoside hydrolase family 3 C-terminal domain"/>
    <property type="match status" value="2"/>
</dbReference>
<reference evidence="6 7" key="1">
    <citation type="submission" date="2018-06" db="EMBL/GenBank/DDBJ databases">
        <title>Genomic Encyclopedia of Type Strains, Phase I: the one thousand microbial genomes (KMG-I) project.</title>
        <authorList>
            <person name="Kyrpides N."/>
        </authorList>
    </citation>
    <scope>NUCLEOTIDE SEQUENCE [LARGE SCALE GENOMIC DNA]</scope>
    <source>
        <strain evidence="6 7">DSM 19573</strain>
    </source>
</reference>
<dbReference type="InterPro" id="IPR050288">
    <property type="entry name" value="Cellulose_deg_GH3"/>
</dbReference>
<evidence type="ECO:0000256" key="3">
    <source>
        <dbReference type="ARBA" id="ARBA00023277"/>
    </source>
</evidence>
<organism evidence="6 7">
    <name type="scientific">Ruminiclostridium sufflavum DSM 19573</name>
    <dbReference type="NCBI Taxonomy" id="1121337"/>
    <lineage>
        <taxon>Bacteria</taxon>
        <taxon>Bacillati</taxon>
        <taxon>Bacillota</taxon>
        <taxon>Clostridia</taxon>
        <taxon>Eubacteriales</taxon>
        <taxon>Oscillospiraceae</taxon>
        <taxon>Ruminiclostridium</taxon>
    </lineage>
</organism>
<dbReference type="Pfam" id="PF00933">
    <property type="entry name" value="Glyco_hydro_3"/>
    <property type="match status" value="1"/>
</dbReference>
<evidence type="ECO:0000313" key="7">
    <source>
        <dbReference type="Proteomes" id="UP000248132"/>
    </source>
</evidence>
<dbReference type="Gene3D" id="2.60.40.10">
    <property type="entry name" value="Immunoglobulins"/>
    <property type="match status" value="1"/>
</dbReference>
<dbReference type="Pfam" id="PF14310">
    <property type="entry name" value="Fn3-like"/>
    <property type="match status" value="1"/>
</dbReference>
<dbReference type="SUPFAM" id="SSF51445">
    <property type="entry name" value="(Trans)glycosidases"/>
    <property type="match status" value="1"/>
</dbReference>